<accession>A0ACB8B5Z4</accession>
<evidence type="ECO:0000313" key="2">
    <source>
        <dbReference type="Proteomes" id="UP000790709"/>
    </source>
</evidence>
<reference evidence="1" key="1">
    <citation type="journal article" date="2021" name="New Phytol.">
        <title>Evolutionary innovations through gain and loss of genes in the ectomycorrhizal Boletales.</title>
        <authorList>
            <person name="Wu G."/>
            <person name="Miyauchi S."/>
            <person name="Morin E."/>
            <person name="Kuo A."/>
            <person name="Drula E."/>
            <person name="Varga T."/>
            <person name="Kohler A."/>
            <person name="Feng B."/>
            <person name="Cao Y."/>
            <person name="Lipzen A."/>
            <person name="Daum C."/>
            <person name="Hundley H."/>
            <person name="Pangilinan J."/>
            <person name="Johnson J."/>
            <person name="Barry K."/>
            <person name="LaButti K."/>
            <person name="Ng V."/>
            <person name="Ahrendt S."/>
            <person name="Min B."/>
            <person name="Choi I.G."/>
            <person name="Park H."/>
            <person name="Plett J.M."/>
            <person name="Magnuson J."/>
            <person name="Spatafora J.W."/>
            <person name="Nagy L.G."/>
            <person name="Henrissat B."/>
            <person name="Grigoriev I.V."/>
            <person name="Yang Z.L."/>
            <person name="Xu J."/>
            <person name="Martin F.M."/>
        </authorList>
    </citation>
    <scope>NUCLEOTIDE SEQUENCE</scope>
    <source>
        <strain evidence="1">KUC20120723A-06</strain>
    </source>
</reference>
<sequence length="166" mass="18320">MTLNMKSGWSTIVARKPVLEEIFTLAPIFTSDDNATPAESVHNGRFRYAKNAFLMDCCPICTRYGAPIETFQPKLSAKCDHCEAIGGHGTTRCLGTLLVEIDAASGAHHPLFAKTKAGAQAKHVNFVPASERWRQPGPSFPEFLQQGVMSPYLRRATPDVHRCFDQ</sequence>
<gene>
    <name evidence="1" type="ORF">BV22DRAFT_1122847</name>
</gene>
<keyword evidence="2" id="KW-1185">Reference proteome</keyword>
<evidence type="ECO:0000313" key="1">
    <source>
        <dbReference type="EMBL" id="KAH7920278.1"/>
    </source>
</evidence>
<organism evidence="1 2">
    <name type="scientific">Leucogyrophana mollusca</name>
    <dbReference type="NCBI Taxonomy" id="85980"/>
    <lineage>
        <taxon>Eukaryota</taxon>
        <taxon>Fungi</taxon>
        <taxon>Dikarya</taxon>
        <taxon>Basidiomycota</taxon>
        <taxon>Agaricomycotina</taxon>
        <taxon>Agaricomycetes</taxon>
        <taxon>Agaricomycetidae</taxon>
        <taxon>Boletales</taxon>
        <taxon>Boletales incertae sedis</taxon>
        <taxon>Leucogyrophana</taxon>
    </lineage>
</organism>
<dbReference type="Proteomes" id="UP000790709">
    <property type="component" value="Unassembled WGS sequence"/>
</dbReference>
<dbReference type="EMBL" id="MU266591">
    <property type="protein sequence ID" value="KAH7920278.1"/>
    <property type="molecule type" value="Genomic_DNA"/>
</dbReference>
<comment type="caution">
    <text evidence="1">The sequence shown here is derived from an EMBL/GenBank/DDBJ whole genome shotgun (WGS) entry which is preliminary data.</text>
</comment>
<protein>
    <submittedName>
        <fullName evidence="1">Uncharacterized protein</fullName>
    </submittedName>
</protein>
<name>A0ACB8B5Z4_9AGAM</name>
<proteinExistence type="predicted"/>